<dbReference type="Pfam" id="PF00115">
    <property type="entry name" value="COX1"/>
    <property type="match status" value="2"/>
</dbReference>
<dbReference type="GO" id="GO:0020037">
    <property type="term" value="F:heme binding"/>
    <property type="evidence" value="ECO:0007669"/>
    <property type="project" value="InterPro"/>
</dbReference>
<dbReference type="GO" id="GO:0015990">
    <property type="term" value="P:electron transport coupled proton transport"/>
    <property type="evidence" value="ECO:0007669"/>
    <property type="project" value="TreeGrafter"/>
</dbReference>
<dbReference type="PANTHER" id="PTHR10422">
    <property type="entry name" value="CYTOCHROME C OXIDASE SUBUNIT 1"/>
    <property type="match status" value="1"/>
</dbReference>
<keyword evidence="4 5" id="KW-0472">Membrane</keyword>
<sequence length="1203" mass="138816">MFSLEVFIYNLTFPLSSRFNWFFIKWGGLHIMRQVWRSRYLLFNWAYSTNHKRISINYFWFVLFAGVVGMVLATIIRLEMAYPGVGILAGDNAQYLSIVTAHGVIMVFFMAMPMLFGFFGNFLLPTQMGVHDVAFPRMNSAAFWFLPASLLALCQLVCIDRRYQRMNCFNIRELQGLLRNRFFEEIAPSYLSTNAANASRSLKTVRAFTSTHAENFEYSTLGSNSLVDSLWNPTPLSISGRDMTLTNYNLTSPIKTVPSLSNSVFRFSFLTGCRIFTFFYELVAVILFIIKSLLFFFLPSTLITSASSFFSLTWLRTITSTVQGLPVFFFRRPLGFARTDRSMRTESIYETITTVTHRPGPLSHLVNGLGLFVAPEINARSLAFDNPEILYKIKTGNYLPDELTRANFTTLITSLNFKSISGYRADWFISENTSTLVGSINTPCDLFNFFGFTKYNGIRNTNSVTTLGSSSLVEHLTTLNLNSLFFAQAKQARVLNNWRSLKLSREGWRCRLLSARHQRSLFRRYVNENELIWVVERNAKDLLPGWAMITPFSSRTRYTLIGKTDIGIAIVTVTLIASMVSSANFLMTYRYLSTLNNRKMRDARSFFTESVIVASWMMIAANPMLILGLLMLLSDRHWKTSFFDYSGGGDTILFQHMFWFFGHPEVYIIILPCFGFTNTLISFYLRKRISARASLLYSLYTIAFLGFFVWGHHMYMVGLAHTTRMLYSTLTVMISVPAATKIMHWLVTFVNSAIHFELPFILSLFFIFYFVSGGISGMAVAHTGMSILFHDTFYVIGHFHVMLAGSLMFAGFAAFYFYLPSLFGVRYSRIFAYLHIFYYSVGQLFTVIPMIWLGYLGMPRRVLDYPAALGGWHSLVSSAHMITVSGILAFVIMLFDSLRKQKAYTIKTFGVGRYNTRLNFFLYQIARNNYWLSKHFALMPVRMVQHSKNTTNVHNLEYLESSAFYYSFKPRDYGKKLIIFINILIFSVLLFNDFLLLQFLFIVLLVFFLLLWDSFFLIITAVCFLSVVALFAWLLDADIYINFLIIIDLGVFFVLLGFLLNFISLFREAREGSNRFLIFSFFGLFAGIFSCFSNVETVVIGLPFLVTYYDWFGIFNFYYFTDLQLLSDIYYVLAGLEFILMNFYLYLVILVIYCLRRASQKRSDFFITTFTDNVTVRGNFMRTQDVQSQILTRATVRVWQKKS</sequence>
<feature type="transmembrane region" description="Helical" evidence="6">
    <location>
        <begin position="99"/>
        <end position="121"/>
    </location>
</feature>
<dbReference type="GO" id="GO:0004129">
    <property type="term" value="F:cytochrome-c oxidase activity"/>
    <property type="evidence" value="ECO:0007669"/>
    <property type="project" value="UniProtKB-EC"/>
</dbReference>
<keyword evidence="5" id="KW-0679">Respiratory chain</keyword>
<evidence type="ECO:0000256" key="5">
    <source>
        <dbReference type="RuleBase" id="RU000369"/>
    </source>
</evidence>
<feature type="transmembrane region" description="Helical" evidence="6">
    <location>
        <begin position="58"/>
        <end position="78"/>
    </location>
</feature>
<dbReference type="InterPro" id="IPR036927">
    <property type="entry name" value="Cyt_c_oxase-like_su1_sf"/>
</dbReference>
<dbReference type="UniPathway" id="UPA00705"/>
<accession>D1LDN4</accession>
<geneLocation type="mitochondrion" evidence="8"/>
<feature type="transmembrane region" description="Helical" evidence="6">
    <location>
        <begin position="831"/>
        <end position="855"/>
    </location>
</feature>
<feature type="transmembrane region" description="Helical" evidence="6">
    <location>
        <begin position="610"/>
        <end position="633"/>
    </location>
</feature>
<comment type="similarity">
    <text evidence="5">Belongs to the heme-copper respiratory oxidase family.</text>
</comment>
<dbReference type="CDD" id="cd00919">
    <property type="entry name" value="Heme_Cu_Oxidase_I"/>
    <property type="match status" value="1"/>
</dbReference>
<dbReference type="PRINTS" id="PR01165">
    <property type="entry name" value="CYCOXIDASEI"/>
</dbReference>
<dbReference type="EC" id="7.1.1.9" evidence="5"/>
<dbReference type="PROSITE" id="PS50855">
    <property type="entry name" value="COX1"/>
    <property type="match status" value="1"/>
</dbReference>
<feature type="transmembrane region" description="Helical" evidence="6">
    <location>
        <begin position="141"/>
        <end position="159"/>
    </location>
</feature>
<evidence type="ECO:0000256" key="6">
    <source>
        <dbReference type="SAM" id="Phobius"/>
    </source>
</evidence>
<feature type="transmembrane region" description="Helical" evidence="6">
    <location>
        <begin position="1099"/>
        <end position="1119"/>
    </location>
</feature>
<evidence type="ECO:0000256" key="1">
    <source>
        <dbReference type="ARBA" id="ARBA00004141"/>
    </source>
</evidence>
<dbReference type="AlphaFoldDB" id="D1LDN4"/>
<feature type="transmembrane region" description="Helical" evidence="6">
    <location>
        <begin position="1015"/>
        <end position="1035"/>
    </location>
</feature>
<dbReference type="PANTHER" id="PTHR10422:SF18">
    <property type="entry name" value="CYTOCHROME C OXIDASE SUBUNIT 1"/>
    <property type="match status" value="1"/>
</dbReference>
<keyword evidence="5" id="KW-0408">Iron</keyword>
<dbReference type="GO" id="GO:0005743">
    <property type="term" value="C:mitochondrial inner membrane"/>
    <property type="evidence" value="ECO:0007669"/>
    <property type="project" value="UniProtKB-SubCell"/>
</dbReference>
<evidence type="ECO:0000256" key="3">
    <source>
        <dbReference type="ARBA" id="ARBA00022989"/>
    </source>
</evidence>
<keyword evidence="5" id="KW-0479">Metal-binding</keyword>
<protein>
    <recommendedName>
        <fullName evidence="5">Cytochrome c oxidase subunit 1</fullName>
        <ecNumber evidence="5">7.1.1.9</ecNumber>
    </recommendedName>
</protein>
<keyword evidence="5 8" id="KW-0496">Mitochondrion</keyword>
<feature type="transmembrane region" description="Helical" evidence="6">
    <location>
        <begin position="977"/>
        <end position="1009"/>
    </location>
</feature>
<organism evidence="8">
    <name type="scientific">Moneuplotes minuta</name>
    <dbReference type="NCBI Taxonomy" id="74792"/>
    <lineage>
        <taxon>Eukaryota</taxon>
        <taxon>Sar</taxon>
        <taxon>Alveolata</taxon>
        <taxon>Ciliophora</taxon>
        <taxon>Intramacronucleata</taxon>
        <taxon>Spirotrichea</taxon>
        <taxon>Hypotrichia</taxon>
        <taxon>Euplotida</taxon>
        <taxon>Euplotidae</taxon>
        <taxon>Moneuplotes</taxon>
    </lineage>
</organism>
<dbReference type="EMBL" id="GQ903130">
    <property type="protein sequence ID" value="ACX30949.1"/>
    <property type="molecule type" value="Genomic_DNA"/>
</dbReference>
<keyword evidence="5" id="KW-0186">Copper</keyword>
<feature type="domain" description="Cytochrome oxidase subunit I profile" evidence="7">
    <location>
        <begin position="30"/>
        <end position="907"/>
    </location>
</feature>
<dbReference type="InterPro" id="IPR023616">
    <property type="entry name" value="Cyt_c_oxase-like_su1_dom"/>
</dbReference>
<keyword evidence="5" id="KW-0349">Heme</keyword>
<evidence type="ECO:0000256" key="4">
    <source>
        <dbReference type="ARBA" id="ARBA00023136"/>
    </source>
</evidence>
<feature type="transmembrane region" description="Helical" evidence="6">
    <location>
        <begin position="793"/>
        <end position="819"/>
    </location>
</feature>
<keyword evidence="5" id="KW-0999">Mitochondrion inner membrane</keyword>
<proteinExistence type="inferred from homology"/>
<feature type="transmembrane region" description="Helical" evidence="6">
    <location>
        <begin position="727"/>
        <end position="747"/>
    </location>
</feature>
<comment type="function">
    <text evidence="5">Component of the cytochrome c oxidase, the last enzyme in the mitochondrial electron transport chain which drives oxidative phosphorylation. The respiratory chain contains 3 multisubunit complexes succinate dehydrogenase (complex II, CII), ubiquinol-cytochrome c oxidoreductase (cytochrome b-c1 complex, complex III, CIII) and cytochrome c oxidase (complex IV, CIV), that cooperate to transfer electrons derived from NADH and succinate to molecular oxygen, creating an electrochemical gradient over the inner membrane that drives transmembrane transport and the ATP synthase. Cytochrome c oxidase is the component of the respiratory chain that catalyzes the reduction of oxygen to water. Electrons originating from reduced cytochrome c in the intermembrane space (IMS) are transferred via the dinuclear copper A center (CU(A)) of subunit 2 and heme A of subunit 1 to the active site in subunit 1, a binuclear center (BNC) formed by heme A3 and copper B (CU(B)). The BNC reduces molecular oxygen to 2 water molecules using 4 electrons from cytochrome c in the IMS and 4 protons from the mitochondrial matrix.</text>
</comment>
<dbReference type="GO" id="GO:0046872">
    <property type="term" value="F:metal ion binding"/>
    <property type="evidence" value="ECO:0007669"/>
    <property type="project" value="UniProtKB-KW"/>
</dbReference>
<feature type="transmembrane region" description="Helical" evidence="6">
    <location>
        <begin position="275"/>
        <end position="298"/>
    </location>
</feature>
<dbReference type="InterPro" id="IPR000883">
    <property type="entry name" value="Cyt_C_Oxase_1"/>
</dbReference>
<dbReference type="GO" id="GO:0006123">
    <property type="term" value="P:mitochondrial electron transport, cytochrome c to oxygen"/>
    <property type="evidence" value="ECO:0007669"/>
    <property type="project" value="TreeGrafter"/>
</dbReference>
<keyword evidence="5" id="KW-0813">Transport</keyword>
<feature type="transmembrane region" description="Helical" evidence="6">
    <location>
        <begin position="759"/>
        <end position="781"/>
    </location>
</feature>
<comment type="subcellular location">
    <subcellularLocation>
        <location evidence="1">Membrane</location>
        <topology evidence="1">Multi-pass membrane protein</topology>
    </subcellularLocation>
    <subcellularLocation>
        <location evidence="5">Mitochondrion inner membrane</location>
        <topology evidence="5">Multi-pass membrane protein</topology>
    </subcellularLocation>
</comment>
<feature type="transmembrane region" description="Helical" evidence="6">
    <location>
        <begin position="566"/>
        <end position="589"/>
    </location>
</feature>
<dbReference type="SUPFAM" id="SSF81442">
    <property type="entry name" value="Cytochrome c oxidase subunit I-like"/>
    <property type="match status" value="1"/>
</dbReference>
<feature type="transmembrane region" description="Helical" evidence="6">
    <location>
        <begin position="1042"/>
        <end position="1063"/>
    </location>
</feature>
<keyword evidence="5" id="KW-0249">Electron transport</keyword>
<feature type="transmembrane region" description="Helical" evidence="6">
    <location>
        <begin position="666"/>
        <end position="685"/>
    </location>
</feature>
<keyword evidence="2 5" id="KW-0812">Transmembrane</keyword>
<name>D1LDN4_9SPIT</name>
<evidence type="ECO:0000313" key="8">
    <source>
        <dbReference type="EMBL" id="ACX30949.1"/>
    </source>
</evidence>
<dbReference type="InterPro" id="IPR023615">
    <property type="entry name" value="Cyt_c_Oxase_su1_BS"/>
</dbReference>
<dbReference type="PROSITE" id="PS00077">
    <property type="entry name" value="COX1_CUB"/>
    <property type="match status" value="1"/>
</dbReference>
<feature type="transmembrane region" description="Helical" evidence="6">
    <location>
        <begin position="1075"/>
        <end position="1092"/>
    </location>
</feature>
<gene>
    <name evidence="8" type="primary">COX1</name>
</gene>
<feature type="transmembrane region" description="Helical" evidence="6">
    <location>
        <begin position="1131"/>
        <end position="1155"/>
    </location>
</feature>
<keyword evidence="3 6" id="KW-1133">Transmembrane helix</keyword>
<evidence type="ECO:0000256" key="2">
    <source>
        <dbReference type="ARBA" id="ARBA00022692"/>
    </source>
</evidence>
<feature type="transmembrane region" description="Helical" evidence="6">
    <location>
        <begin position="697"/>
        <end position="715"/>
    </location>
</feature>
<feature type="transmembrane region" description="Helical" evidence="6">
    <location>
        <begin position="875"/>
        <end position="895"/>
    </location>
</feature>
<reference evidence="8" key="1">
    <citation type="journal article" date="2009" name="BMC Genomics">
        <title>The mitochondrial genomes of the ciliates Euplotes minuta and Euplotes crassus.</title>
        <authorList>
            <person name="de Graaf R.M."/>
            <person name="van Alen T.A."/>
            <person name="Dutilh B.E."/>
            <person name="Kuiper J.W."/>
            <person name="van Zoggel H.J."/>
            <person name="Huynh M.B."/>
            <person name="Gortz H.D."/>
            <person name="Huynen M.A."/>
            <person name="Hackstein J.H."/>
        </authorList>
    </citation>
    <scope>NUCLEOTIDE SEQUENCE</scope>
</reference>
<evidence type="ECO:0000259" key="7">
    <source>
        <dbReference type="PROSITE" id="PS50855"/>
    </source>
</evidence>
<dbReference type="Gene3D" id="1.20.210.10">
    <property type="entry name" value="Cytochrome c oxidase-like, subunit I domain"/>
    <property type="match status" value="2"/>
</dbReference>
<comment type="catalytic activity">
    <reaction evidence="5">
        <text>4 Fe(II)-[cytochrome c] + O2 + 8 H(+)(in) = 4 Fe(III)-[cytochrome c] + 2 H2O + 4 H(+)(out)</text>
        <dbReference type="Rhea" id="RHEA:11436"/>
        <dbReference type="Rhea" id="RHEA-COMP:10350"/>
        <dbReference type="Rhea" id="RHEA-COMP:14399"/>
        <dbReference type="ChEBI" id="CHEBI:15377"/>
        <dbReference type="ChEBI" id="CHEBI:15378"/>
        <dbReference type="ChEBI" id="CHEBI:15379"/>
        <dbReference type="ChEBI" id="CHEBI:29033"/>
        <dbReference type="ChEBI" id="CHEBI:29034"/>
        <dbReference type="EC" id="7.1.1.9"/>
    </reaction>
</comment>
<comment type="pathway">
    <text evidence="5">Energy metabolism; oxidative phosphorylation.</text>
</comment>